<accession>A0A4R1K3U4</accession>
<dbReference type="AlphaFoldDB" id="A0A4R1K3U4"/>
<dbReference type="Pfam" id="PF03060">
    <property type="entry name" value="NMO"/>
    <property type="match status" value="1"/>
</dbReference>
<gene>
    <name evidence="12" type="ORF">EV690_0914</name>
</gene>
<dbReference type="FunFam" id="3.20.20.70:FF:000154">
    <property type="entry name" value="Probable nitronate monooxygenase"/>
    <property type="match status" value="1"/>
</dbReference>
<keyword evidence="6" id="KW-0547">Nucleotide-binding</keyword>
<evidence type="ECO:0000256" key="10">
    <source>
        <dbReference type="ARBA" id="ARBA00049401"/>
    </source>
</evidence>
<dbReference type="Gene3D" id="3.20.20.70">
    <property type="entry name" value="Aldolase class I"/>
    <property type="match status" value="1"/>
</dbReference>
<evidence type="ECO:0000256" key="8">
    <source>
        <dbReference type="ARBA" id="ARBA00023033"/>
    </source>
</evidence>
<evidence type="ECO:0000256" key="7">
    <source>
        <dbReference type="ARBA" id="ARBA00023002"/>
    </source>
</evidence>
<evidence type="ECO:0000313" key="12">
    <source>
        <dbReference type="EMBL" id="TCK58768.1"/>
    </source>
</evidence>
<dbReference type="EMBL" id="SMGD01000011">
    <property type="protein sequence ID" value="TCK58768.1"/>
    <property type="molecule type" value="Genomic_DNA"/>
</dbReference>
<organism evidence="12 13">
    <name type="scientific">Celerinatantimonas diazotrophica</name>
    <dbReference type="NCBI Taxonomy" id="412034"/>
    <lineage>
        <taxon>Bacteria</taxon>
        <taxon>Pseudomonadati</taxon>
        <taxon>Pseudomonadota</taxon>
        <taxon>Gammaproteobacteria</taxon>
        <taxon>Celerinatantimonadaceae</taxon>
        <taxon>Celerinatantimonas</taxon>
    </lineage>
</organism>
<evidence type="ECO:0000256" key="5">
    <source>
        <dbReference type="ARBA" id="ARBA00022643"/>
    </source>
</evidence>
<dbReference type="Proteomes" id="UP000295565">
    <property type="component" value="Unassembled WGS sequence"/>
</dbReference>
<evidence type="ECO:0000256" key="2">
    <source>
        <dbReference type="ARBA" id="ARBA00009881"/>
    </source>
</evidence>
<comment type="similarity">
    <text evidence="2">Belongs to the nitronate monooxygenase family. NMO class I subfamily.</text>
</comment>
<keyword evidence="13" id="KW-1185">Reference proteome</keyword>
<dbReference type="GO" id="GO:0000166">
    <property type="term" value="F:nucleotide binding"/>
    <property type="evidence" value="ECO:0007669"/>
    <property type="project" value="UniProtKB-KW"/>
</dbReference>
<comment type="catalytic activity">
    <reaction evidence="10">
        <text>3 propionate 3-nitronate + 3 O2 + H2O = 3 3-oxopropanoate + 2 nitrate + nitrite + H2O2 + 3 H(+)</text>
        <dbReference type="Rhea" id="RHEA:57332"/>
        <dbReference type="ChEBI" id="CHEBI:15377"/>
        <dbReference type="ChEBI" id="CHEBI:15378"/>
        <dbReference type="ChEBI" id="CHEBI:15379"/>
        <dbReference type="ChEBI" id="CHEBI:16240"/>
        <dbReference type="ChEBI" id="CHEBI:16301"/>
        <dbReference type="ChEBI" id="CHEBI:17632"/>
        <dbReference type="ChEBI" id="CHEBI:33190"/>
        <dbReference type="ChEBI" id="CHEBI:136067"/>
    </reaction>
</comment>
<comment type="cofactor">
    <cofactor evidence="1">
        <name>FMN</name>
        <dbReference type="ChEBI" id="CHEBI:58210"/>
    </cofactor>
</comment>
<proteinExistence type="inferred from homology"/>
<sequence length="347" mass="37469">MNINYKDLLGTDLPIIQAPMAGVQGSSLAIAVSQAGGLGSLPCGMLSTDKIVSEIALIKASTRQPFNLNFFCHELRPYDAKRQKIWRSKLKPYFTELGLDMDVATGGASRVPFSHDIADAIEPFAPEFISFHFGLPDKDLLQRVMGWGTTVISSATTVEEAIWLESRGVHGIIAQGLEAGGHRGMFLSSNLSTQMGLISLVSQVVKRVNIPVIAAGGISDNNTVKACMQLGATAVQIGTAYLLCSEAQTSPIHRQALKSEKSLHTAVTNIFSGKPARGIVNRVMDELGYMSEFVPEYPYASIEMAQLRQGAEKQGIDDFSSLWCGQNTQGCQEISAKELTRQLAGKC</sequence>
<keyword evidence="3" id="KW-0216">Detoxification</keyword>
<comment type="caution">
    <text evidence="12">The sequence shown here is derived from an EMBL/GenBank/DDBJ whole genome shotgun (WGS) entry which is preliminary data.</text>
</comment>
<name>A0A4R1K3U4_9GAMM</name>
<reference evidence="12 13" key="1">
    <citation type="submission" date="2019-03" db="EMBL/GenBank/DDBJ databases">
        <title>Genomic Encyclopedia of Type Strains, Phase IV (KMG-IV): sequencing the most valuable type-strain genomes for metagenomic binning, comparative biology and taxonomic classification.</title>
        <authorList>
            <person name="Goeker M."/>
        </authorList>
    </citation>
    <scope>NUCLEOTIDE SEQUENCE [LARGE SCALE GENOMIC DNA]</scope>
    <source>
        <strain evidence="12 13">DSM 18577</strain>
    </source>
</reference>
<evidence type="ECO:0000256" key="6">
    <source>
        <dbReference type="ARBA" id="ARBA00022741"/>
    </source>
</evidence>
<dbReference type="SUPFAM" id="SSF51412">
    <property type="entry name" value="Inosine monophosphate dehydrogenase (IMPDH)"/>
    <property type="match status" value="1"/>
</dbReference>
<dbReference type="InterPro" id="IPR004136">
    <property type="entry name" value="NMO"/>
</dbReference>
<evidence type="ECO:0000256" key="9">
    <source>
        <dbReference type="ARBA" id="ARBA00031155"/>
    </source>
</evidence>
<evidence type="ECO:0000313" key="13">
    <source>
        <dbReference type="Proteomes" id="UP000295565"/>
    </source>
</evidence>
<dbReference type="PANTHER" id="PTHR42747">
    <property type="entry name" value="NITRONATE MONOOXYGENASE-RELATED"/>
    <property type="match status" value="1"/>
</dbReference>
<dbReference type="InterPro" id="IPR013785">
    <property type="entry name" value="Aldolase_TIM"/>
</dbReference>
<keyword evidence="5" id="KW-0288">FMN</keyword>
<dbReference type="GO" id="GO:0009636">
    <property type="term" value="P:response to toxic substance"/>
    <property type="evidence" value="ECO:0007669"/>
    <property type="project" value="UniProtKB-KW"/>
</dbReference>
<evidence type="ECO:0000256" key="1">
    <source>
        <dbReference type="ARBA" id="ARBA00001917"/>
    </source>
</evidence>
<dbReference type="GO" id="GO:0018580">
    <property type="term" value="F:nitronate monooxygenase activity"/>
    <property type="evidence" value="ECO:0007669"/>
    <property type="project" value="InterPro"/>
</dbReference>
<dbReference type="PANTHER" id="PTHR42747:SF3">
    <property type="entry name" value="NITRONATE MONOOXYGENASE-RELATED"/>
    <property type="match status" value="1"/>
</dbReference>
<keyword evidence="8 12" id="KW-0503">Monooxygenase</keyword>
<dbReference type="CDD" id="cd04730">
    <property type="entry name" value="NPD_like"/>
    <property type="match status" value="1"/>
</dbReference>
<keyword evidence="7" id="KW-0560">Oxidoreductase</keyword>
<evidence type="ECO:0000256" key="4">
    <source>
        <dbReference type="ARBA" id="ARBA00022630"/>
    </source>
</evidence>
<dbReference type="RefSeq" id="WP_131911723.1">
    <property type="nucleotide sequence ID" value="NZ_OU594967.1"/>
</dbReference>
<evidence type="ECO:0000256" key="3">
    <source>
        <dbReference type="ARBA" id="ARBA00022575"/>
    </source>
</evidence>
<keyword evidence="4" id="KW-0285">Flavoprotein</keyword>
<dbReference type="OrthoDB" id="9778912at2"/>
<evidence type="ECO:0000256" key="11">
    <source>
        <dbReference type="ARBA" id="ARBA00067136"/>
    </source>
</evidence>
<protein>
    <recommendedName>
        <fullName evidence="11">Nitronate monooxygenase</fullName>
    </recommendedName>
    <alternativeName>
        <fullName evidence="9">Propionate 3-nitronate monooxygenase</fullName>
    </alternativeName>
</protein>